<evidence type="ECO:0000313" key="4">
    <source>
        <dbReference type="Proteomes" id="UP000649345"/>
    </source>
</evidence>
<name>A0A923LE21_9FIRM</name>
<proteinExistence type="predicted"/>
<evidence type="ECO:0000256" key="2">
    <source>
        <dbReference type="SAM" id="SignalP"/>
    </source>
</evidence>
<dbReference type="EMBL" id="JACOOR010000007">
    <property type="protein sequence ID" value="MBC5660568.1"/>
    <property type="molecule type" value="Genomic_DNA"/>
</dbReference>
<dbReference type="RefSeq" id="WP_186873737.1">
    <property type="nucleotide sequence ID" value="NZ_JACOOR010000007.1"/>
</dbReference>
<feature type="signal peptide" evidence="2">
    <location>
        <begin position="1"/>
        <end position="22"/>
    </location>
</feature>
<evidence type="ECO:0000313" key="3">
    <source>
        <dbReference type="EMBL" id="MBC5660568.1"/>
    </source>
</evidence>
<keyword evidence="4" id="KW-1185">Reference proteome</keyword>
<organism evidence="3 4">
    <name type="scientific">Anaerosacchariphilus hominis</name>
    <dbReference type="NCBI Taxonomy" id="2763017"/>
    <lineage>
        <taxon>Bacteria</taxon>
        <taxon>Bacillati</taxon>
        <taxon>Bacillota</taxon>
        <taxon>Clostridia</taxon>
        <taxon>Lachnospirales</taxon>
        <taxon>Lachnospiraceae</taxon>
        <taxon>Anaerosacchariphilus</taxon>
    </lineage>
</organism>
<feature type="compositionally biased region" description="Polar residues" evidence="1">
    <location>
        <begin position="243"/>
        <end position="259"/>
    </location>
</feature>
<dbReference type="Proteomes" id="UP000649345">
    <property type="component" value="Unassembled WGS sequence"/>
</dbReference>
<accession>A0A923LE21</accession>
<gene>
    <name evidence="3" type="ORF">H8S44_12400</name>
</gene>
<protein>
    <recommendedName>
        <fullName evidence="5">Peptidyl-prolyl cis-trans isomerase</fullName>
    </recommendedName>
</protein>
<keyword evidence="2" id="KW-0732">Signal</keyword>
<evidence type="ECO:0008006" key="5">
    <source>
        <dbReference type="Google" id="ProtNLM"/>
    </source>
</evidence>
<dbReference type="PROSITE" id="PS51257">
    <property type="entry name" value="PROKAR_LIPOPROTEIN"/>
    <property type="match status" value="1"/>
</dbReference>
<feature type="region of interest" description="Disordered" evidence="1">
    <location>
        <begin position="235"/>
        <end position="260"/>
    </location>
</feature>
<sequence>MMKKAMAVLVSGLTLAVGVAGCGNGNTVDGTKTVAVLDETTEVPLGEFNLMLRYLQAQMESNYGAMMGMTNIYSQDLTGSGTIYGETAKETLMDQFKEMYVLEAEASNYGVELTDEEKSAISDAADQFLSDNSASVKKELGVDKAMTEHLLTLMTIQNKMYGPLTEDVDTEVSDEEAAQKRIAYVFMSTAGTEQDEDGNTIDLTDGEKAAKKQELQDILDAAKEDGDLKAAVDAANEGRDENSQLTASEATYGADSTSPAEEVRTAADALADGEFAEIIEADSGYYAVQMISTFDEEATATKKDSIVNERKNTLYQENCAALEEQHAFDVKDDVLAELTFDRRYIVNTDSTEE</sequence>
<feature type="chain" id="PRO_5037203627" description="Peptidyl-prolyl cis-trans isomerase" evidence="2">
    <location>
        <begin position="23"/>
        <end position="353"/>
    </location>
</feature>
<dbReference type="AlphaFoldDB" id="A0A923LE21"/>
<evidence type="ECO:0000256" key="1">
    <source>
        <dbReference type="SAM" id="MobiDB-lite"/>
    </source>
</evidence>
<comment type="caution">
    <text evidence="3">The sequence shown here is derived from an EMBL/GenBank/DDBJ whole genome shotgun (WGS) entry which is preliminary data.</text>
</comment>
<reference evidence="3" key="1">
    <citation type="submission" date="2020-08" db="EMBL/GenBank/DDBJ databases">
        <title>Genome public.</title>
        <authorList>
            <person name="Liu C."/>
            <person name="Sun Q."/>
        </authorList>
    </citation>
    <scope>NUCLEOTIDE SEQUENCE</scope>
    <source>
        <strain evidence="3">NSJ-68</strain>
    </source>
</reference>